<dbReference type="SUPFAM" id="SSF52540">
    <property type="entry name" value="P-loop containing nucleoside triphosphate hydrolases"/>
    <property type="match status" value="1"/>
</dbReference>
<dbReference type="PATRIC" id="fig|1618993.3.peg.1049"/>
<dbReference type="GO" id="GO:0005737">
    <property type="term" value="C:cytoplasm"/>
    <property type="evidence" value="ECO:0007669"/>
    <property type="project" value="TreeGrafter"/>
</dbReference>
<dbReference type="Gene3D" id="1.10.150.300">
    <property type="entry name" value="TGS-like domain"/>
    <property type="match status" value="1"/>
</dbReference>
<sequence length="257" mass="28721">HVVRSFEDTNVHHVSGNIDPLRDSEIIELELAMADLDVVQKRLENLGSKIKTGKTKELEDETSALQKILAAIQTNQPARSVELSDDEQKAIKGLELLTLKPVLYILNVDEKTAANPNWQNPLRPDCLALPLSVKIESEIMEMPADEQKVFLDSLSLKQSGLDRMILKCYELLNLITFLTSGEKESRAWTIKKGTKAPQAAGVIHTDFEKAFICAEIIDWKDFVELGEAKAREAGKLRTEGKNYVMKDGDTCNFKVGV</sequence>
<dbReference type="PANTHER" id="PTHR23305:SF18">
    <property type="entry name" value="OBG-TYPE G DOMAIN-CONTAINING PROTEIN"/>
    <property type="match status" value="1"/>
</dbReference>
<evidence type="ECO:0000256" key="1">
    <source>
        <dbReference type="ARBA" id="ARBA00022741"/>
    </source>
</evidence>
<comment type="caution">
    <text evidence="4">The sequence shown here is derived from an EMBL/GenBank/DDBJ whole genome shotgun (WGS) entry which is preliminary data.</text>
</comment>
<dbReference type="Pfam" id="PF06071">
    <property type="entry name" value="YchF-GTPase_C"/>
    <property type="match status" value="1"/>
</dbReference>
<keyword evidence="2" id="KW-0067">ATP-binding</keyword>
<dbReference type="GO" id="GO:0016887">
    <property type="term" value="F:ATP hydrolysis activity"/>
    <property type="evidence" value="ECO:0007669"/>
    <property type="project" value="TreeGrafter"/>
</dbReference>
<dbReference type="FunFam" id="1.10.150.300:FF:000001">
    <property type="entry name" value="Ribosome-binding ATPase YchF"/>
    <property type="match status" value="1"/>
</dbReference>
<name>A0A0G1MCZ6_9BACT</name>
<dbReference type="InterPro" id="IPR004095">
    <property type="entry name" value="TGS"/>
</dbReference>
<feature type="domain" description="TGS" evidence="3">
    <location>
        <begin position="173"/>
        <end position="255"/>
    </location>
</feature>
<dbReference type="InterPro" id="IPR013029">
    <property type="entry name" value="YchF_C"/>
</dbReference>
<feature type="non-terminal residue" evidence="4">
    <location>
        <position position="1"/>
    </location>
</feature>
<dbReference type="InterPro" id="IPR027417">
    <property type="entry name" value="P-loop_NTPase"/>
</dbReference>
<dbReference type="EMBL" id="LCKW01000058">
    <property type="protein sequence ID" value="KKU06151.1"/>
    <property type="molecule type" value="Genomic_DNA"/>
</dbReference>
<organism evidence="4 5">
    <name type="scientific">Candidatus Uhrbacteria bacterium GW2011_GWE2_45_35</name>
    <dbReference type="NCBI Taxonomy" id="1618993"/>
    <lineage>
        <taxon>Bacteria</taxon>
        <taxon>Candidatus Uhriibacteriota</taxon>
    </lineage>
</organism>
<reference evidence="4 5" key="1">
    <citation type="journal article" date="2015" name="Nature">
        <title>rRNA introns, odd ribosomes, and small enigmatic genomes across a large radiation of phyla.</title>
        <authorList>
            <person name="Brown C.T."/>
            <person name="Hug L.A."/>
            <person name="Thomas B.C."/>
            <person name="Sharon I."/>
            <person name="Castelle C.J."/>
            <person name="Singh A."/>
            <person name="Wilkins M.J."/>
            <person name="Williams K.H."/>
            <person name="Banfield J.F."/>
        </authorList>
    </citation>
    <scope>NUCLEOTIDE SEQUENCE [LARGE SCALE GENOMIC DNA]</scope>
</reference>
<evidence type="ECO:0000313" key="5">
    <source>
        <dbReference type="Proteomes" id="UP000034354"/>
    </source>
</evidence>
<dbReference type="CDD" id="cd04867">
    <property type="entry name" value="TGS_YchF_OLA1"/>
    <property type="match status" value="1"/>
</dbReference>
<proteinExistence type="predicted"/>
<dbReference type="PANTHER" id="PTHR23305">
    <property type="entry name" value="OBG GTPASE FAMILY"/>
    <property type="match status" value="1"/>
</dbReference>
<dbReference type="Proteomes" id="UP000034354">
    <property type="component" value="Unassembled WGS sequence"/>
</dbReference>
<dbReference type="InterPro" id="IPR023192">
    <property type="entry name" value="TGS-like_dom_sf"/>
</dbReference>
<dbReference type="FunFam" id="3.10.20.30:FF:000001">
    <property type="entry name" value="Ribosome-binding ATPase YchF"/>
    <property type="match status" value="1"/>
</dbReference>
<dbReference type="InterPro" id="IPR012675">
    <property type="entry name" value="Beta-grasp_dom_sf"/>
</dbReference>
<keyword evidence="1" id="KW-0547">Nucleotide-binding</keyword>
<dbReference type="Gene3D" id="3.10.20.30">
    <property type="match status" value="1"/>
</dbReference>
<dbReference type="InterPro" id="IPR012676">
    <property type="entry name" value="TGS-like"/>
</dbReference>
<evidence type="ECO:0000259" key="3">
    <source>
        <dbReference type="PROSITE" id="PS51880"/>
    </source>
</evidence>
<dbReference type="STRING" id="1618993.UX09_C0058G0005"/>
<evidence type="ECO:0000256" key="2">
    <source>
        <dbReference type="ARBA" id="ARBA00022840"/>
    </source>
</evidence>
<accession>A0A0G1MCZ6</accession>
<dbReference type="PROSITE" id="PS51880">
    <property type="entry name" value="TGS"/>
    <property type="match status" value="1"/>
</dbReference>
<protein>
    <submittedName>
        <fullName evidence="4">GTP-binding protein YchF</fullName>
    </submittedName>
</protein>
<dbReference type="Gene3D" id="3.40.50.300">
    <property type="entry name" value="P-loop containing nucleotide triphosphate hydrolases"/>
    <property type="match status" value="1"/>
</dbReference>
<dbReference type="GO" id="GO:0005524">
    <property type="term" value="F:ATP binding"/>
    <property type="evidence" value="ECO:0007669"/>
    <property type="project" value="UniProtKB-KW"/>
</dbReference>
<dbReference type="SUPFAM" id="SSF81271">
    <property type="entry name" value="TGS-like"/>
    <property type="match status" value="1"/>
</dbReference>
<dbReference type="AlphaFoldDB" id="A0A0G1MCZ6"/>
<gene>
    <name evidence="4" type="ORF">UX09_C0058G0005</name>
</gene>
<evidence type="ECO:0000313" key="4">
    <source>
        <dbReference type="EMBL" id="KKU06151.1"/>
    </source>
</evidence>